<evidence type="ECO:0000313" key="3">
    <source>
        <dbReference type="Proteomes" id="UP000239576"/>
    </source>
</evidence>
<name>A0A2T1E4W1_9CYAN</name>
<protein>
    <submittedName>
        <fullName evidence="2">Transposase</fullName>
    </submittedName>
</protein>
<dbReference type="PANTHER" id="PTHR34322">
    <property type="entry name" value="TRANSPOSASE, Y1_TNP DOMAIN-CONTAINING"/>
    <property type="match status" value="1"/>
</dbReference>
<dbReference type="GO" id="GO:0006313">
    <property type="term" value="P:DNA transposition"/>
    <property type="evidence" value="ECO:0007669"/>
    <property type="project" value="InterPro"/>
</dbReference>
<organism evidence="2 3">
    <name type="scientific">Stenomitos frigidus ULC18</name>
    <dbReference type="NCBI Taxonomy" id="2107698"/>
    <lineage>
        <taxon>Bacteria</taxon>
        <taxon>Bacillati</taxon>
        <taxon>Cyanobacteriota</taxon>
        <taxon>Cyanophyceae</taxon>
        <taxon>Leptolyngbyales</taxon>
        <taxon>Leptolyngbyaceae</taxon>
        <taxon>Stenomitos</taxon>
    </lineage>
</organism>
<keyword evidence="3" id="KW-1185">Reference proteome</keyword>
<dbReference type="Gene3D" id="3.30.70.1290">
    <property type="entry name" value="Transposase IS200-like"/>
    <property type="match status" value="1"/>
</dbReference>
<proteinExistence type="predicted"/>
<feature type="domain" description="Transposase IS200-like" evidence="1">
    <location>
        <begin position="9"/>
        <end position="126"/>
    </location>
</feature>
<dbReference type="RefSeq" id="WP_106257155.1">
    <property type="nucleotide sequence ID" value="NZ_CAWNSW010000089.1"/>
</dbReference>
<comment type="caution">
    <text evidence="2">The sequence shown here is derived from an EMBL/GenBank/DDBJ whole genome shotgun (WGS) entry which is preliminary data.</text>
</comment>
<dbReference type="SUPFAM" id="SSF143422">
    <property type="entry name" value="Transposase IS200-like"/>
    <property type="match status" value="1"/>
</dbReference>
<dbReference type="GO" id="GO:0004803">
    <property type="term" value="F:transposase activity"/>
    <property type="evidence" value="ECO:0007669"/>
    <property type="project" value="InterPro"/>
</dbReference>
<sequence>MPRQLRQLKAGYCYHVTVRCNNREFRLMRDECREVLLYAIQACQANYGFKLYALCIMSNHVHYLLEPKQPEDLPRIMHWLNWYTAMCFNRMLNRTGHFWEKRYHSTAFPVHDQRRALNTLRYIHANPKAANMQQGFFYDYSNYGTYERLTDDGITQWHPAFLALGVSLELCAAAYRKFCQKYKPKPKPEKRNHWGSKLLAQMKARSRLKQKPSPGQQSLWDDWNAPTEAIRKVAEKFVLANCYDPKIASLKFEPP</sequence>
<reference evidence="3" key="1">
    <citation type="submission" date="2018-02" db="EMBL/GenBank/DDBJ databases">
        <authorList>
            <person name="Moore K."/>
            <person name="Momper L."/>
        </authorList>
    </citation>
    <scope>NUCLEOTIDE SEQUENCE [LARGE SCALE GENOMIC DNA]</scope>
    <source>
        <strain evidence="3">ULC18</strain>
    </source>
</reference>
<dbReference type="GO" id="GO:0003677">
    <property type="term" value="F:DNA binding"/>
    <property type="evidence" value="ECO:0007669"/>
    <property type="project" value="InterPro"/>
</dbReference>
<dbReference type="InterPro" id="IPR036515">
    <property type="entry name" value="Transposase_17_sf"/>
</dbReference>
<dbReference type="OrthoDB" id="9788881at2"/>
<dbReference type="PANTHER" id="PTHR34322:SF2">
    <property type="entry name" value="TRANSPOSASE IS200-LIKE DOMAIN-CONTAINING PROTEIN"/>
    <property type="match status" value="1"/>
</dbReference>
<accession>A0A2T1E4W1</accession>
<evidence type="ECO:0000313" key="2">
    <source>
        <dbReference type="EMBL" id="PSB27745.1"/>
    </source>
</evidence>
<dbReference type="Pfam" id="PF01797">
    <property type="entry name" value="Y1_Tnp"/>
    <property type="match status" value="1"/>
</dbReference>
<reference evidence="2 3" key="2">
    <citation type="submission" date="2018-03" db="EMBL/GenBank/DDBJ databases">
        <title>The ancient ancestry and fast evolution of plastids.</title>
        <authorList>
            <person name="Moore K.R."/>
            <person name="Magnabosco C."/>
            <person name="Momper L."/>
            <person name="Gold D.A."/>
            <person name="Bosak T."/>
            <person name="Fournier G.P."/>
        </authorList>
    </citation>
    <scope>NUCLEOTIDE SEQUENCE [LARGE SCALE GENOMIC DNA]</scope>
    <source>
        <strain evidence="2 3">ULC18</strain>
    </source>
</reference>
<dbReference type="AlphaFoldDB" id="A0A2T1E4W1"/>
<dbReference type="EMBL" id="PVWK01000084">
    <property type="protein sequence ID" value="PSB27745.1"/>
    <property type="molecule type" value="Genomic_DNA"/>
</dbReference>
<gene>
    <name evidence="2" type="ORF">C7B82_15265</name>
</gene>
<dbReference type="SMART" id="SM01321">
    <property type="entry name" value="Y1_Tnp"/>
    <property type="match status" value="1"/>
</dbReference>
<evidence type="ECO:0000259" key="1">
    <source>
        <dbReference type="SMART" id="SM01321"/>
    </source>
</evidence>
<dbReference type="Proteomes" id="UP000239576">
    <property type="component" value="Unassembled WGS sequence"/>
</dbReference>
<dbReference type="InterPro" id="IPR002686">
    <property type="entry name" value="Transposase_17"/>
</dbReference>